<feature type="transmembrane region" description="Helical" evidence="1">
    <location>
        <begin position="48"/>
        <end position="68"/>
    </location>
</feature>
<feature type="transmembrane region" description="Helical" evidence="1">
    <location>
        <begin position="80"/>
        <end position="102"/>
    </location>
</feature>
<evidence type="ECO:0000259" key="2">
    <source>
        <dbReference type="Pfam" id="PF01757"/>
    </source>
</evidence>
<dbReference type="EMBL" id="SEWW01000002">
    <property type="protein sequence ID" value="NGZ43804.1"/>
    <property type="molecule type" value="Genomic_DNA"/>
</dbReference>
<keyword evidence="1" id="KW-0812">Transmembrane</keyword>
<dbReference type="Pfam" id="PF01757">
    <property type="entry name" value="Acyl_transf_3"/>
    <property type="match status" value="1"/>
</dbReference>
<evidence type="ECO:0000313" key="4">
    <source>
        <dbReference type="Proteomes" id="UP001318301"/>
    </source>
</evidence>
<keyword evidence="1" id="KW-0472">Membrane</keyword>
<dbReference type="PANTHER" id="PTHR23028:SF53">
    <property type="entry name" value="ACYL_TRANSF_3 DOMAIN-CONTAINING PROTEIN"/>
    <property type="match status" value="1"/>
</dbReference>
<keyword evidence="3" id="KW-0012">Acyltransferase</keyword>
<dbReference type="InterPro" id="IPR050879">
    <property type="entry name" value="Acyltransferase_3"/>
</dbReference>
<evidence type="ECO:0000256" key="1">
    <source>
        <dbReference type="SAM" id="Phobius"/>
    </source>
</evidence>
<feature type="transmembrane region" description="Helical" evidence="1">
    <location>
        <begin position="204"/>
        <end position="225"/>
    </location>
</feature>
<sequence length="359" mass="42032">MIDQKETTFSLTNNFNLIRIFAAFQVALAHSGSHLGIKFPAGFEIMSLFPGVPIFFTVSGFLIANSFYRNPHWKEYFINRIVRIFPGLWFCFIVLLLGLFATRVLTVETLFSSYFWRWVICQVSFFQFYTPDFLRTWGVGTPNGSLWTIPVEIQFYAFLPGIYFVHKSLSKWNWQIFCTFLIVAVIGLNYFYQTLDPNLIFAKLYHITLAPFLAYFLFGYFSFIFWEHIRLWVEGKFLIWAVIYGVYIGIVYFKLDLYDGSYYPNVFGWISSIILSMLVLSAAFSNRALSDKILKGNDLSYGIYLYHMVVVNFIIDLKVTSNRLFLALSITFILAFISWKLVEKPCLRLKSTWKKVYLT</sequence>
<keyword evidence="1" id="KW-1133">Transmembrane helix</keyword>
<gene>
    <name evidence="3" type="ORF">EWU23_04870</name>
</gene>
<evidence type="ECO:0000313" key="3">
    <source>
        <dbReference type="EMBL" id="NGZ43804.1"/>
    </source>
</evidence>
<name>A0ABX0ETW4_9BACT</name>
<dbReference type="InterPro" id="IPR002656">
    <property type="entry name" value="Acyl_transf_3_dom"/>
</dbReference>
<feature type="transmembrane region" description="Helical" evidence="1">
    <location>
        <begin position="325"/>
        <end position="342"/>
    </location>
</feature>
<dbReference type="GO" id="GO:0016746">
    <property type="term" value="F:acyltransferase activity"/>
    <property type="evidence" value="ECO:0007669"/>
    <property type="project" value="UniProtKB-KW"/>
</dbReference>
<feature type="transmembrane region" description="Helical" evidence="1">
    <location>
        <begin position="267"/>
        <end position="289"/>
    </location>
</feature>
<keyword evidence="4" id="KW-1185">Reference proteome</keyword>
<feature type="transmembrane region" description="Helical" evidence="1">
    <location>
        <begin position="17"/>
        <end position="36"/>
    </location>
</feature>
<dbReference type="PANTHER" id="PTHR23028">
    <property type="entry name" value="ACETYLTRANSFERASE"/>
    <property type="match status" value="1"/>
</dbReference>
<keyword evidence="3" id="KW-0808">Transferase</keyword>
<reference evidence="3 4" key="1">
    <citation type="submission" date="2019-02" db="EMBL/GenBank/DDBJ databases">
        <title>Genome of a new Bacteroidetes strain.</title>
        <authorList>
            <person name="Pitt A."/>
        </authorList>
    </citation>
    <scope>NUCLEOTIDE SEQUENCE [LARGE SCALE GENOMIC DNA]</scope>
    <source>
        <strain evidence="3 4">50C-KIRBA</strain>
    </source>
</reference>
<dbReference type="Proteomes" id="UP001318301">
    <property type="component" value="Unassembled WGS sequence"/>
</dbReference>
<feature type="transmembrane region" description="Helical" evidence="1">
    <location>
        <begin position="146"/>
        <end position="165"/>
    </location>
</feature>
<proteinExistence type="predicted"/>
<feature type="transmembrane region" description="Helical" evidence="1">
    <location>
        <begin position="301"/>
        <end position="319"/>
    </location>
</feature>
<feature type="domain" description="Acyltransferase 3" evidence="2">
    <location>
        <begin position="14"/>
        <end position="336"/>
    </location>
</feature>
<organism evidence="3 4">
    <name type="scientific">Aquirufa beregesia</name>
    <dbReference type="NCBI Taxonomy" id="2516556"/>
    <lineage>
        <taxon>Bacteria</taxon>
        <taxon>Pseudomonadati</taxon>
        <taxon>Bacteroidota</taxon>
        <taxon>Cytophagia</taxon>
        <taxon>Cytophagales</taxon>
        <taxon>Flectobacillaceae</taxon>
        <taxon>Aquirufa</taxon>
    </lineage>
</organism>
<protein>
    <submittedName>
        <fullName evidence="3">Acyltransferase</fullName>
    </submittedName>
</protein>
<dbReference type="RefSeq" id="WP_166229453.1">
    <property type="nucleotide sequence ID" value="NZ_CBCSIJ010000004.1"/>
</dbReference>
<accession>A0ABX0ETW4</accession>
<feature type="transmembrane region" description="Helical" evidence="1">
    <location>
        <begin position="237"/>
        <end position="255"/>
    </location>
</feature>
<feature type="transmembrane region" description="Helical" evidence="1">
    <location>
        <begin position="172"/>
        <end position="192"/>
    </location>
</feature>
<comment type="caution">
    <text evidence="3">The sequence shown here is derived from an EMBL/GenBank/DDBJ whole genome shotgun (WGS) entry which is preliminary data.</text>
</comment>